<dbReference type="OrthoDB" id="35866at10239"/>
<feature type="transmembrane region" description="Helical" evidence="1">
    <location>
        <begin position="97"/>
        <end position="118"/>
    </location>
</feature>
<gene>
    <name evidence="2" type="ORF">ceV_409</name>
</gene>
<accession>A0A0N9R3W8</accession>
<keyword evidence="1" id="KW-1133">Transmembrane helix</keyword>
<sequence>MDIQEPIEDTKKGFFGYVFNFDDTNTGQLTNLYQYTFIAIPLILLSLKILNHFSSDVDESKGTLEILFEIFISLNWILLTIWFVNKIIRYIPTKSKMSYPIFNETNFILPLLIVLFTMNTKLGNKINLLIERGVDLYDGKTNLKDSNNNVNQQGQKDIKTTQPISNMSHGNSRLPPPPGGVDAVYGIPSGSNNHGAESEGRYTKQLHRETVHSQSQEKNFNNDFSGPNINNLLQTTEPMAANEAFGGNMFGGSVF</sequence>
<proteinExistence type="predicted"/>
<keyword evidence="1" id="KW-0472">Membrane</keyword>
<dbReference type="KEGG" id="vg:26049276"/>
<feature type="transmembrane region" description="Helical" evidence="1">
    <location>
        <begin position="32"/>
        <end position="50"/>
    </location>
</feature>
<evidence type="ECO:0000256" key="1">
    <source>
        <dbReference type="SAM" id="Phobius"/>
    </source>
</evidence>
<dbReference type="Proteomes" id="UP000203826">
    <property type="component" value="Segment"/>
</dbReference>
<dbReference type="EMBL" id="KT820662">
    <property type="protein sequence ID" value="ALH23315.1"/>
    <property type="molecule type" value="Genomic_DNA"/>
</dbReference>
<reference evidence="2 3" key="1">
    <citation type="journal article" date="2015" name="Genome Announc.">
        <title>The 474-Kilobase-Pair Complete Genome Sequence of CeV-01B, a Virus Infecting Haptolina (Chrysochromulina) ericina (Prymnesiophyceae).</title>
        <authorList>
            <person name="Gallot-Lavallee L."/>
            <person name="Pagarete A."/>
            <person name="Legendre M."/>
            <person name="Santini S."/>
            <person name="Sandaa R.A."/>
            <person name="Himmelbauer H."/>
            <person name="Ogata H."/>
            <person name="Bratbak G."/>
            <person name="Claverie J.M."/>
        </authorList>
    </citation>
    <scope>NUCLEOTIDE SEQUENCE [LARGE SCALE GENOMIC DNA]</scope>
    <source>
        <strain evidence="2">CeV-01B</strain>
    </source>
</reference>
<evidence type="ECO:0000313" key="3">
    <source>
        <dbReference type="Proteomes" id="UP000203826"/>
    </source>
</evidence>
<protein>
    <submittedName>
        <fullName evidence="2">Uncharacterized protein</fullName>
    </submittedName>
</protein>
<evidence type="ECO:0000313" key="2">
    <source>
        <dbReference type="EMBL" id="ALH23315.1"/>
    </source>
</evidence>
<keyword evidence="1" id="KW-0812">Transmembrane</keyword>
<keyword evidence="3" id="KW-1185">Reference proteome</keyword>
<organism evidence="2 3">
    <name type="scientific">Chrysochromulina ericina virus CeV-01B</name>
    <dbReference type="NCBI Taxonomy" id="3070830"/>
    <lineage>
        <taxon>Viruses</taxon>
        <taxon>Varidnaviria</taxon>
        <taxon>Bamfordvirae</taxon>
        <taxon>Nucleocytoviricota</taxon>
        <taxon>Megaviricetes</taxon>
        <taxon>Imitervirales</taxon>
        <taxon>Mesomimiviridae</taxon>
        <taxon>Tethysvirus</taxon>
        <taxon>Tethysvirus raunefjordenense</taxon>
    </lineage>
</organism>
<feature type="transmembrane region" description="Helical" evidence="1">
    <location>
        <begin position="62"/>
        <end position="85"/>
    </location>
</feature>
<name>A0A0N9R3W8_9VIRU</name>